<sequence length="32" mass="3548">MNIMVQRFVVADDGCLFEVLKGPQPSQPNRTG</sequence>
<accession>A0A382MTN7</accession>
<gene>
    <name evidence="1" type="ORF">METZ01_LOCUS305178</name>
</gene>
<organism evidence="1">
    <name type="scientific">marine metagenome</name>
    <dbReference type="NCBI Taxonomy" id="408172"/>
    <lineage>
        <taxon>unclassified sequences</taxon>
        <taxon>metagenomes</taxon>
        <taxon>ecological metagenomes</taxon>
    </lineage>
</organism>
<proteinExistence type="predicted"/>
<dbReference type="AlphaFoldDB" id="A0A382MTN7"/>
<name>A0A382MTN7_9ZZZZ</name>
<protein>
    <submittedName>
        <fullName evidence="1">Uncharacterized protein</fullName>
    </submittedName>
</protein>
<reference evidence="1" key="1">
    <citation type="submission" date="2018-05" db="EMBL/GenBank/DDBJ databases">
        <authorList>
            <person name="Lanie J.A."/>
            <person name="Ng W.-L."/>
            <person name="Kazmierczak K.M."/>
            <person name="Andrzejewski T.M."/>
            <person name="Davidsen T.M."/>
            <person name="Wayne K.J."/>
            <person name="Tettelin H."/>
            <person name="Glass J.I."/>
            <person name="Rusch D."/>
            <person name="Podicherti R."/>
            <person name="Tsui H.-C.T."/>
            <person name="Winkler M.E."/>
        </authorList>
    </citation>
    <scope>NUCLEOTIDE SEQUENCE</scope>
</reference>
<evidence type="ECO:0000313" key="1">
    <source>
        <dbReference type="EMBL" id="SVC52324.1"/>
    </source>
</evidence>
<dbReference type="EMBL" id="UINC01095886">
    <property type="protein sequence ID" value="SVC52324.1"/>
    <property type="molecule type" value="Genomic_DNA"/>
</dbReference>